<keyword evidence="2" id="KW-0812">Transmembrane</keyword>
<reference evidence="3 4" key="1">
    <citation type="submission" date="2016-10" db="EMBL/GenBank/DDBJ databases">
        <authorList>
            <person name="de Groot N.N."/>
        </authorList>
    </citation>
    <scope>NUCLEOTIDE SEQUENCE [LARGE SCALE GENOMIC DNA]</scope>
    <source>
        <strain evidence="3 4">CGMCC 4.5598</strain>
    </source>
</reference>
<dbReference type="OrthoDB" id="3541351at2"/>
<keyword evidence="2" id="KW-0472">Membrane</keyword>
<dbReference type="EMBL" id="FOHX01000007">
    <property type="protein sequence ID" value="SEU22319.1"/>
    <property type="molecule type" value="Genomic_DNA"/>
</dbReference>
<organism evidence="3 4">
    <name type="scientific">Nonomuraea wenchangensis</name>
    <dbReference type="NCBI Taxonomy" id="568860"/>
    <lineage>
        <taxon>Bacteria</taxon>
        <taxon>Bacillati</taxon>
        <taxon>Actinomycetota</taxon>
        <taxon>Actinomycetes</taxon>
        <taxon>Streptosporangiales</taxon>
        <taxon>Streptosporangiaceae</taxon>
        <taxon>Nonomuraea</taxon>
    </lineage>
</organism>
<evidence type="ECO:0000313" key="3">
    <source>
        <dbReference type="EMBL" id="SEU22319.1"/>
    </source>
</evidence>
<feature type="transmembrane region" description="Helical" evidence="2">
    <location>
        <begin position="85"/>
        <end position="104"/>
    </location>
</feature>
<name>A0A1I0KDM2_9ACTN</name>
<evidence type="ECO:0000313" key="4">
    <source>
        <dbReference type="Proteomes" id="UP000199361"/>
    </source>
</evidence>
<dbReference type="AlphaFoldDB" id="A0A1I0KDM2"/>
<protein>
    <submittedName>
        <fullName evidence="3">Uncharacterized protein</fullName>
    </submittedName>
</protein>
<feature type="compositionally biased region" description="Low complexity" evidence="1">
    <location>
        <begin position="137"/>
        <end position="164"/>
    </location>
</feature>
<dbReference type="Proteomes" id="UP000199361">
    <property type="component" value="Unassembled WGS sequence"/>
</dbReference>
<dbReference type="RefSeq" id="WP_143082381.1">
    <property type="nucleotide sequence ID" value="NZ_FOHX01000007.1"/>
</dbReference>
<accession>A0A1I0KDM2</accession>
<sequence>MPSIELSIGVGFFAAVAACAITALVVPIGQLEVRFAVMGLAGCCYAAFAADLRAAAVMGLVVWTLATGFLIQPAGELIVTGVPDVLRFVAVVAMCLSGGFYGIVRRHARTGGQRQDRRRVTPQPPPARPALRRVPPRRYAPVGSCPGGPAARPPGGRSGRALAGCRCRGPAGPPR</sequence>
<evidence type="ECO:0000256" key="2">
    <source>
        <dbReference type="SAM" id="Phobius"/>
    </source>
</evidence>
<feature type="transmembrane region" description="Helical" evidence="2">
    <location>
        <begin position="6"/>
        <end position="28"/>
    </location>
</feature>
<evidence type="ECO:0000256" key="1">
    <source>
        <dbReference type="SAM" id="MobiDB-lite"/>
    </source>
</evidence>
<feature type="region of interest" description="Disordered" evidence="1">
    <location>
        <begin position="110"/>
        <end position="175"/>
    </location>
</feature>
<feature type="transmembrane region" description="Helical" evidence="2">
    <location>
        <begin position="35"/>
        <end position="65"/>
    </location>
</feature>
<dbReference type="STRING" id="568860.SAMN05421811_107479"/>
<keyword evidence="4" id="KW-1185">Reference proteome</keyword>
<keyword evidence="2" id="KW-1133">Transmembrane helix</keyword>
<gene>
    <name evidence="3" type="ORF">SAMN05421811_107479</name>
</gene>
<proteinExistence type="predicted"/>